<accession>A0A5S5DRH2</accession>
<dbReference type="AlphaFoldDB" id="A0A5S5DRH2"/>
<comment type="caution">
    <text evidence="2">The sequence shown here is derived from an EMBL/GenBank/DDBJ whole genome shotgun (WGS) entry which is preliminary data.</text>
</comment>
<evidence type="ECO:0000313" key="3">
    <source>
        <dbReference type="Proteomes" id="UP000325105"/>
    </source>
</evidence>
<protein>
    <submittedName>
        <fullName evidence="2">Protein SCO1/2</fullName>
    </submittedName>
</protein>
<dbReference type="InterPro" id="IPR036249">
    <property type="entry name" value="Thioredoxin-like_sf"/>
</dbReference>
<gene>
    <name evidence="2" type="ORF">BC792_101197</name>
</gene>
<name>A0A5S5DRH2_9SPHI</name>
<dbReference type="EMBL" id="VNHX01000001">
    <property type="protein sequence ID" value="TYP98540.1"/>
    <property type="molecule type" value="Genomic_DNA"/>
</dbReference>
<keyword evidence="1" id="KW-1133">Transmembrane helix</keyword>
<keyword evidence="1" id="KW-0812">Transmembrane</keyword>
<evidence type="ECO:0000313" key="2">
    <source>
        <dbReference type="EMBL" id="TYP98540.1"/>
    </source>
</evidence>
<organism evidence="2 3">
    <name type="scientific">Sphingobacterium allocomposti</name>
    <dbReference type="NCBI Taxonomy" id="415956"/>
    <lineage>
        <taxon>Bacteria</taxon>
        <taxon>Pseudomonadati</taxon>
        <taxon>Bacteroidota</taxon>
        <taxon>Sphingobacteriia</taxon>
        <taxon>Sphingobacteriales</taxon>
        <taxon>Sphingobacteriaceae</taxon>
        <taxon>Sphingobacterium</taxon>
    </lineage>
</organism>
<dbReference type="Proteomes" id="UP000325105">
    <property type="component" value="Unassembled WGS sequence"/>
</dbReference>
<keyword evidence="1" id="KW-0472">Membrane</keyword>
<dbReference type="SUPFAM" id="SSF52833">
    <property type="entry name" value="Thioredoxin-like"/>
    <property type="match status" value="1"/>
</dbReference>
<proteinExistence type="predicted"/>
<dbReference type="Gene3D" id="3.40.30.10">
    <property type="entry name" value="Glutaredoxin"/>
    <property type="match status" value="1"/>
</dbReference>
<evidence type="ECO:0000256" key="1">
    <source>
        <dbReference type="SAM" id="Phobius"/>
    </source>
</evidence>
<sequence length="241" mass="27988">MFMSNRTQRSKSKIIILALILLLPGFLYIAVNRFGSNEYVSLPVFGEKKLSGELKRNWGREYPDTIFHTLTPIAFKDIDGKGLTFPVSDTSITVTHLFYTKDESFSRLMLDNVNALSSRFAANPQIRFFSISVDPTEDVGRLRQMLKPYSQWEQRHWEIGMHPSVDIFSYAKDELLVDAMIDPADSSRFLISNQMILVDSKRRIRGFYDISQKGEVDRLEDEIKLLMVEEIRNRPLKLEKR</sequence>
<feature type="transmembrane region" description="Helical" evidence="1">
    <location>
        <begin position="12"/>
        <end position="31"/>
    </location>
</feature>
<reference evidence="2 3" key="1">
    <citation type="submission" date="2019-07" db="EMBL/GenBank/DDBJ databases">
        <title>Genomic Encyclopedia of Archaeal and Bacterial Type Strains, Phase II (KMG-II): from individual species to whole genera.</title>
        <authorList>
            <person name="Goeker M."/>
        </authorList>
    </citation>
    <scope>NUCLEOTIDE SEQUENCE [LARGE SCALE GENOMIC DNA]</scope>
    <source>
        <strain evidence="2 3">DSM 18850</strain>
    </source>
</reference>
<keyword evidence="3" id="KW-1185">Reference proteome</keyword>